<protein>
    <submittedName>
        <fullName evidence="2">Uncharacterized protein</fullName>
    </submittedName>
</protein>
<reference evidence="2 3" key="1">
    <citation type="submission" date="2018-03" db="EMBL/GenBank/DDBJ databases">
        <authorList>
            <person name="Wu G."/>
        </authorList>
    </citation>
    <scope>NUCLEOTIDE SEQUENCE [LARGE SCALE GENOMIC DNA]</scope>
    <source>
        <strain evidence="2 3">SAM-118</strain>
    </source>
</reference>
<gene>
    <name evidence="2" type="ORF">C9386_18380</name>
</gene>
<dbReference type="EMBL" id="PYTT01000152">
    <property type="protein sequence ID" value="RNK98533.1"/>
    <property type="molecule type" value="Genomic_DNA"/>
</dbReference>
<evidence type="ECO:0000313" key="3">
    <source>
        <dbReference type="Proteomes" id="UP000284283"/>
    </source>
</evidence>
<evidence type="ECO:0000313" key="2">
    <source>
        <dbReference type="EMBL" id="RNK98533.1"/>
    </source>
</evidence>
<feature type="region of interest" description="Disordered" evidence="1">
    <location>
        <begin position="32"/>
        <end position="54"/>
    </location>
</feature>
<dbReference type="KEGG" id="xva:C7V42_02265"/>
<accession>A0AAE8JWC8</accession>
<name>A0AAE8JWC8_XANVA</name>
<evidence type="ECO:0000256" key="1">
    <source>
        <dbReference type="SAM" id="MobiDB-lite"/>
    </source>
</evidence>
<comment type="caution">
    <text evidence="2">The sequence shown here is derived from an EMBL/GenBank/DDBJ whole genome shotgun (WGS) entry which is preliminary data.</text>
</comment>
<proteinExistence type="predicted"/>
<organism evidence="2 3">
    <name type="scientific">Xanthomonas vasicola pv. vasculorum</name>
    <dbReference type="NCBI Taxonomy" id="325776"/>
    <lineage>
        <taxon>Bacteria</taxon>
        <taxon>Pseudomonadati</taxon>
        <taxon>Pseudomonadota</taxon>
        <taxon>Gammaproteobacteria</taxon>
        <taxon>Lysobacterales</taxon>
        <taxon>Lysobacteraceae</taxon>
        <taxon>Xanthomonas</taxon>
    </lineage>
</organism>
<sequence length="126" mass="13225">MGIGNWELGIGNWELGIGNWELGIGNRELGIGNRESGIGNRESGIGNRESGIGNRESGLADGGWRMAFGHGPGWLAACSPGGVPEGLGQRSLRSALQNAHPHQSHLHTSASSPLLFTFEPTCTRPA</sequence>
<dbReference type="AlphaFoldDB" id="A0AAE8JWC8"/>
<dbReference type="Proteomes" id="UP000284283">
    <property type="component" value="Unassembled WGS sequence"/>
</dbReference>